<gene>
    <name evidence="2" type="primary">TTC34</name>
</gene>
<evidence type="ECO:0000313" key="3">
    <source>
        <dbReference type="Proteomes" id="UP000001073"/>
    </source>
</evidence>
<dbReference type="PANTHER" id="PTHR44874">
    <property type="entry name" value="TETRATRICOPEPTIDE REPEAT PROTEIN 34"/>
    <property type="match status" value="1"/>
</dbReference>
<dbReference type="Gene3D" id="1.25.40.10">
    <property type="entry name" value="Tetratricopeptide repeat domain"/>
    <property type="match status" value="3"/>
</dbReference>
<dbReference type="SUPFAM" id="SSF48452">
    <property type="entry name" value="TPR-like"/>
    <property type="match status" value="3"/>
</dbReference>
<sequence>MMSAQELVACLCREGEQHLALGEPPLATAFYLAAFSCHAPSALQSVRTALAQARGTAVVATLESWCRGDSQIPAIHWDGMAVVSLTGSLASAFLGALCPDHPAAILHLLAGLLARGRYEEVVQRCSALLDCHTQQVLELRLTRALAWVLSGVQAADGVAAYLQAFASSANRTVAFIRTHQQPYLPALLSALQDYLSGHPKAGHSAGQQETGGQRLLAALDPRGTRSDTLSPEALLHSGRYEDCLAACSRALEAHPTSSGPQGERRAALLVTRAASAFFLDCRAQDVFWNLQEAFRESPSAARRQFQAVFSVQDQERIRAQAAFLGTLGLCHRCRLRPEEALLAAKAYEARGMLQRSPRAGPSRAQGWREAAETGGPTTQEGDACGVHQLATLLMELDSEDEASRLLAADALYRLGRLEETHKALLVALSRRPQAAPVLARLALLQLRRGFFYDANQLVKKLVQSGDTTGLQPTLDVFCHEDRQLLQGHCHARALAILRARPGGADGRVHTKEAIAYLSLAIFAAGSQASESLLARARCYGFLGQKKTAMFDFNAVLRAEPGNVQALCGRALVHLALDQLQEAVEDIVSALKLGPGTVVPELRSLKPEAQALITQGLYSHCRALLSQLPDTGAPLEDKDTQGLLAVGEALIKINAGQPHWHLLLADILMARGSYEEAGTHLEKALHPAPTSEAARARLGLLRLKKGDVPGAARDLQGLAEVDGPDLSCLLHLLEASERQSLAQAAAQEAGTLLDAGQPRQALGYCSLSVLAGGSSAYHLRLRATCLAELQEFGRALRDLDHVLQEALGDGDLPRRAEDFCCQGRLLLSLGHEAAAAGAFAQALKLAPALAQNSLRKQPGRAPTARVFLLRGQCCLEEQRHAEAWTAAESGLLVDPDHRGLKRLKARIRREASSGCWLQ</sequence>
<dbReference type="InParanoid" id="G1QHC9"/>
<dbReference type="SMART" id="SM00028">
    <property type="entry name" value="TPR"/>
    <property type="match status" value="8"/>
</dbReference>
<dbReference type="EMBL" id="ADFV01120433">
    <property type="status" value="NOT_ANNOTATED_CDS"/>
    <property type="molecule type" value="Genomic_DNA"/>
</dbReference>
<dbReference type="FunCoup" id="G1QHC9">
    <property type="interactions" value="9"/>
</dbReference>
<accession>G1QHC9</accession>
<dbReference type="EMBL" id="ADFV01120436">
    <property type="status" value="NOT_ANNOTATED_CDS"/>
    <property type="molecule type" value="Genomic_DNA"/>
</dbReference>
<dbReference type="Ensembl" id="ENSNLET00000000339.2">
    <property type="protein sequence ID" value="ENSNLEP00000000316.2"/>
    <property type="gene ID" value="ENSNLEG00000000272.2"/>
</dbReference>
<dbReference type="InterPro" id="IPR019734">
    <property type="entry name" value="TPR_rpt"/>
</dbReference>
<dbReference type="InterPro" id="IPR011990">
    <property type="entry name" value="TPR-like_helical_dom_sf"/>
</dbReference>
<reference evidence="2" key="2">
    <citation type="submission" date="2025-08" db="UniProtKB">
        <authorList>
            <consortium name="Ensembl"/>
        </authorList>
    </citation>
    <scope>IDENTIFICATION</scope>
</reference>
<dbReference type="HOGENOM" id="CLU_030342_0_0_1"/>
<reference evidence="2" key="3">
    <citation type="submission" date="2025-09" db="UniProtKB">
        <authorList>
            <consortium name="Ensembl"/>
        </authorList>
    </citation>
    <scope>IDENTIFICATION</scope>
</reference>
<keyword evidence="3" id="KW-1185">Reference proteome</keyword>
<reference evidence="2 3" key="1">
    <citation type="submission" date="2012-10" db="EMBL/GenBank/DDBJ databases">
        <authorList>
            <consortium name="Gibbon Genome Sequencing Consortium"/>
        </authorList>
    </citation>
    <scope>NUCLEOTIDE SEQUENCE [LARGE SCALE GENOMIC DNA]</scope>
</reference>
<organism evidence="2 3">
    <name type="scientific">Nomascus leucogenys</name>
    <name type="common">Northern white-cheeked gibbon</name>
    <name type="synonym">Hylobates leucogenys</name>
    <dbReference type="NCBI Taxonomy" id="61853"/>
    <lineage>
        <taxon>Eukaryota</taxon>
        <taxon>Metazoa</taxon>
        <taxon>Chordata</taxon>
        <taxon>Craniata</taxon>
        <taxon>Vertebrata</taxon>
        <taxon>Euteleostomi</taxon>
        <taxon>Mammalia</taxon>
        <taxon>Eutheria</taxon>
        <taxon>Euarchontoglires</taxon>
        <taxon>Primates</taxon>
        <taxon>Haplorrhini</taxon>
        <taxon>Catarrhini</taxon>
        <taxon>Hylobatidae</taxon>
        <taxon>Nomascus</taxon>
    </lineage>
</organism>
<feature type="region of interest" description="Disordered" evidence="1">
    <location>
        <begin position="353"/>
        <end position="381"/>
    </location>
</feature>
<dbReference type="Pfam" id="PF13432">
    <property type="entry name" value="TPR_16"/>
    <property type="match status" value="1"/>
</dbReference>
<name>G1QHC9_NOMLE</name>
<protein>
    <submittedName>
        <fullName evidence="2">Tetratricopeptide repeat domain 34</fullName>
    </submittedName>
</protein>
<dbReference type="PANTHER" id="PTHR44874:SF1">
    <property type="entry name" value="TETRATRICOPEPTIDE REPEAT PROTEIN 34"/>
    <property type="match status" value="1"/>
</dbReference>
<proteinExistence type="predicted"/>
<dbReference type="Proteomes" id="UP000001073">
    <property type="component" value="Chromosome 24"/>
</dbReference>
<dbReference type="GeneTree" id="ENSGT00390000003047"/>
<evidence type="ECO:0000256" key="1">
    <source>
        <dbReference type="SAM" id="MobiDB-lite"/>
    </source>
</evidence>
<dbReference type="EMBL" id="ADFV01120435">
    <property type="status" value="NOT_ANNOTATED_CDS"/>
    <property type="molecule type" value="Genomic_DNA"/>
</dbReference>
<dbReference type="AlphaFoldDB" id="G1QHC9"/>
<dbReference type="InterPro" id="IPR042161">
    <property type="entry name" value="TTC34"/>
</dbReference>
<dbReference type="eggNOG" id="ENOG502QRDY">
    <property type="taxonomic scope" value="Eukaryota"/>
</dbReference>
<dbReference type="STRING" id="61853.ENSNLEP00000000316"/>
<dbReference type="OMA" id="HWDGMAV"/>
<dbReference type="EMBL" id="ADFV01120434">
    <property type="status" value="NOT_ANNOTATED_CDS"/>
    <property type="molecule type" value="Genomic_DNA"/>
</dbReference>
<evidence type="ECO:0000313" key="2">
    <source>
        <dbReference type="Ensembl" id="ENSNLEP00000000316.2"/>
    </source>
</evidence>
<dbReference type="EMBL" id="ADFV01120432">
    <property type="status" value="NOT_ANNOTATED_CDS"/>
    <property type="molecule type" value="Genomic_DNA"/>
</dbReference>